<evidence type="ECO:0000313" key="3">
    <source>
        <dbReference type="Proteomes" id="UP000094426"/>
    </source>
</evidence>
<organism evidence="2 3">
    <name type="scientific">Leifsonia xyli subsp. xyli</name>
    <dbReference type="NCBI Taxonomy" id="59736"/>
    <lineage>
        <taxon>Bacteria</taxon>
        <taxon>Bacillati</taxon>
        <taxon>Actinomycetota</taxon>
        <taxon>Actinomycetes</taxon>
        <taxon>Micrococcales</taxon>
        <taxon>Microbacteriaceae</taxon>
        <taxon>Leifsonia</taxon>
    </lineage>
</organism>
<accession>A0A1E2SL10</accession>
<dbReference type="InterPro" id="IPR001509">
    <property type="entry name" value="Epimerase_deHydtase"/>
</dbReference>
<protein>
    <submittedName>
        <fullName evidence="2">NAD-dependent dehydratase</fullName>
    </submittedName>
</protein>
<dbReference type="OrthoDB" id="9776016at2"/>
<dbReference type="InterPro" id="IPR050177">
    <property type="entry name" value="Lipid_A_modif_metabolic_enz"/>
</dbReference>
<evidence type="ECO:0000259" key="1">
    <source>
        <dbReference type="Pfam" id="PF01370"/>
    </source>
</evidence>
<gene>
    <name evidence="2" type="ORF">ATY41_09920</name>
</gene>
<proteinExistence type="predicted"/>
<feature type="domain" description="NAD-dependent epimerase/dehydratase" evidence="1">
    <location>
        <begin position="6"/>
        <end position="75"/>
    </location>
</feature>
<dbReference type="Proteomes" id="UP000094426">
    <property type="component" value="Unassembled WGS sequence"/>
</dbReference>
<dbReference type="SUPFAM" id="SSF51735">
    <property type="entry name" value="NAD(P)-binding Rossmann-fold domains"/>
    <property type="match status" value="1"/>
</dbReference>
<dbReference type="Pfam" id="PF01370">
    <property type="entry name" value="Epimerase"/>
    <property type="match status" value="2"/>
</dbReference>
<dbReference type="InterPro" id="IPR036291">
    <property type="entry name" value="NAD(P)-bd_dom_sf"/>
</dbReference>
<evidence type="ECO:0000313" key="2">
    <source>
        <dbReference type="EMBL" id="ODA90546.1"/>
    </source>
</evidence>
<name>A0A1E2SL10_LEIXY</name>
<feature type="domain" description="NAD-dependent epimerase/dehydratase" evidence="1">
    <location>
        <begin position="94"/>
        <end position="217"/>
    </location>
</feature>
<comment type="caution">
    <text evidence="2">The sequence shown here is derived from an EMBL/GenBank/DDBJ whole genome shotgun (WGS) entry which is preliminary data.</text>
</comment>
<dbReference type="Gene3D" id="3.40.50.720">
    <property type="entry name" value="NAD(P)-binding Rossmann-like Domain"/>
    <property type="match status" value="1"/>
</dbReference>
<sequence length="331" mass="36492">MAATRILFIGGTGVISSACVAEALKQGHEVTVVNRGSKTQRRLPDGVEALHADIRDPESMHAVLGQRSFDVAAEFLAFTPEHIHTDFDLFEGRVGQYMFISSASSYQTPPSRLPVTESTPLRNPFWQYSRDKIACEDLLVQGYRERGFPITIVRPSHTYDRTMIPTSGHWTDLERMRRGAPVVVHGDGTGRWTITHSTDFAVAFTGLLGRPEAVGDTFHITSDEAPTWDQIYCYLAEALGVEAELVHVASESIAAAVPELGPGLLGDKAHSMQFDNSKVKALVPEFRARVPFARGAGEIVEWFLGDSSRQRLDPDLDAAFDRLVEHARAFG</sequence>
<reference evidence="2 3" key="1">
    <citation type="submission" date="2015-11" db="EMBL/GenBank/DDBJ databases">
        <authorList>
            <person name="Zhang Y."/>
            <person name="Guo Z."/>
        </authorList>
    </citation>
    <scope>NUCLEOTIDE SEQUENCE [LARGE SCALE GENOMIC DNA]</scope>
    <source>
        <strain evidence="3">gdw1</strain>
    </source>
</reference>
<dbReference type="RefSeq" id="WP_041767204.1">
    <property type="nucleotide sequence ID" value="NZ_LNZG01000011.1"/>
</dbReference>
<dbReference type="PROSITE" id="PS51257">
    <property type="entry name" value="PROKAR_LIPOPROTEIN"/>
    <property type="match status" value="1"/>
</dbReference>
<dbReference type="CDD" id="cd05265">
    <property type="entry name" value="SDR_a1"/>
    <property type="match status" value="1"/>
</dbReference>
<dbReference type="EMBL" id="LNZG01000011">
    <property type="protein sequence ID" value="ODA90546.1"/>
    <property type="molecule type" value="Genomic_DNA"/>
</dbReference>
<dbReference type="AlphaFoldDB" id="A0A1E2SL10"/>
<dbReference type="PANTHER" id="PTHR43245">
    <property type="entry name" value="BIFUNCTIONAL POLYMYXIN RESISTANCE PROTEIN ARNA"/>
    <property type="match status" value="1"/>
</dbReference>